<feature type="non-terminal residue" evidence="6">
    <location>
        <position position="361"/>
    </location>
</feature>
<keyword evidence="3" id="KW-0378">Hydrolase</keyword>
<comment type="caution">
    <text evidence="6">The sequence shown here is derived from an EMBL/GenBank/DDBJ whole genome shotgun (WGS) entry which is preliminary data.</text>
</comment>
<dbReference type="AlphaFoldDB" id="A0A7C3GE22"/>
<dbReference type="GO" id="GO:0046872">
    <property type="term" value="F:metal ion binding"/>
    <property type="evidence" value="ECO:0007669"/>
    <property type="project" value="UniProtKB-KW"/>
</dbReference>
<name>A0A7C3GE22_9PROT</name>
<proteinExistence type="predicted"/>
<dbReference type="SUPFAM" id="SSF55031">
    <property type="entry name" value="Bacterial exopeptidase dimerisation domain"/>
    <property type="match status" value="1"/>
</dbReference>
<feature type="domain" description="Peptidase M20 dimerisation" evidence="5">
    <location>
        <begin position="195"/>
        <end position="312"/>
    </location>
</feature>
<organism evidence="6">
    <name type="scientific">Hellea balneolensis</name>
    <dbReference type="NCBI Taxonomy" id="287478"/>
    <lineage>
        <taxon>Bacteria</taxon>
        <taxon>Pseudomonadati</taxon>
        <taxon>Pseudomonadota</taxon>
        <taxon>Alphaproteobacteria</taxon>
        <taxon>Maricaulales</taxon>
        <taxon>Robiginitomaculaceae</taxon>
        <taxon>Hellea</taxon>
    </lineage>
</organism>
<gene>
    <name evidence="6" type="ORF">ENJ46_06175</name>
</gene>
<dbReference type="Gene3D" id="3.40.630.10">
    <property type="entry name" value="Zn peptidases"/>
    <property type="match status" value="1"/>
</dbReference>
<dbReference type="Proteomes" id="UP000886042">
    <property type="component" value="Unassembled WGS sequence"/>
</dbReference>
<evidence type="ECO:0000256" key="4">
    <source>
        <dbReference type="ARBA" id="ARBA00022833"/>
    </source>
</evidence>
<dbReference type="PROSITE" id="PS00759">
    <property type="entry name" value="ARGE_DAPE_CPG2_2"/>
    <property type="match status" value="1"/>
</dbReference>
<dbReference type="InterPro" id="IPR011650">
    <property type="entry name" value="Peptidase_M20_dimer"/>
</dbReference>
<dbReference type="GO" id="GO:0016787">
    <property type="term" value="F:hydrolase activity"/>
    <property type="evidence" value="ECO:0007669"/>
    <property type="project" value="UniProtKB-KW"/>
</dbReference>
<dbReference type="Gene3D" id="3.30.70.360">
    <property type="match status" value="1"/>
</dbReference>
<dbReference type="EMBL" id="DRMN01000399">
    <property type="protein sequence ID" value="HFB55495.1"/>
    <property type="molecule type" value="Genomic_DNA"/>
</dbReference>
<reference evidence="6" key="1">
    <citation type="journal article" date="2020" name="mSystems">
        <title>Genome- and Community-Level Interaction Insights into Carbon Utilization and Element Cycling Functions of Hydrothermarchaeota in Hydrothermal Sediment.</title>
        <authorList>
            <person name="Zhou Z."/>
            <person name="Liu Y."/>
            <person name="Xu W."/>
            <person name="Pan J."/>
            <person name="Luo Z.H."/>
            <person name="Li M."/>
        </authorList>
    </citation>
    <scope>NUCLEOTIDE SEQUENCE [LARGE SCALE GENOMIC DNA]</scope>
    <source>
        <strain evidence="6">HyVt-489</strain>
    </source>
</reference>
<comment type="cofactor">
    <cofactor evidence="1">
        <name>Zn(2+)</name>
        <dbReference type="ChEBI" id="CHEBI:29105"/>
    </cofactor>
</comment>
<dbReference type="InterPro" id="IPR001261">
    <property type="entry name" value="ArgE/DapE_CS"/>
</dbReference>
<keyword evidence="4" id="KW-0862">Zinc</keyword>
<dbReference type="InterPro" id="IPR050072">
    <property type="entry name" value="Peptidase_M20A"/>
</dbReference>
<evidence type="ECO:0000256" key="2">
    <source>
        <dbReference type="ARBA" id="ARBA00022723"/>
    </source>
</evidence>
<dbReference type="Pfam" id="PF07687">
    <property type="entry name" value="M20_dimer"/>
    <property type="match status" value="1"/>
</dbReference>
<dbReference type="InterPro" id="IPR002933">
    <property type="entry name" value="Peptidase_M20"/>
</dbReference>
<protein>
    <submittedName>
        <fullName evidence="6">M20 family peptidase</fullName>
    </submittedName>
</protein>
<dbReference type="SUPFAM" id="SSF53187">
    <property type="entry name" value="Zn-dependent exopeptidases"/>
    <property type="match status" value="1"/>
</dbReference>
<keyword evidence="2" id="KW-0479">Metal-binding</keyword>
<dbReference type="Pfam" id="PF01546">
    <property type="entry name" value="Peptidase_M20"/>
    <property type="match status" value="1"/>
</dbReference>
<sequence length="361" mass="38051">MVSPISMNTVEQSIISAVETGMPQALSTLERVVNINSGTMNFAGVHEVGDVFGAELEALGFDLEWVDGSGFDRAGHLVASFGTQGPKILMIGHLDTVFAKGDDFQKFERLEGNKVTGPGITDMKGGDVMIIAALRALKSAGVLENVSIKVVMTGDEESSGRPLAKSKKALIDAADWADIALGFEDGDGNIKTAVIARRGSVNWTLDVTGKAAHSSQIFTDEVGYGAVLEAARILDGFRSYVSNVPNLTFNPGRVMGGTRVEEDNTTNSGSVFGKRNVVAQIFKATGGIRAISPQQLAEAKTKMQAITQDNLAHTSAVLNFGEGYPPLAPTDGNKKLLAMYSAVSTSLGYAPVIAVDPRRAG</sequence>
<evidence type="ECO:0000256" key="3">
    <source>
        <dbReference type="ARBA" id="ARBA00022801"/>
    </source>
</evidence>
<dbReference type="PANTHER" id="PTHR43808:SF32">
    <property type="entry name" value="ARGE_DAPE-RELATED DEACYLASE"/>
    <property type="match status" value="1"/>
</dbReference>
<dbReference type="PROSITE" id="PS00758">
    <property type="entry name" value="ARGE_DAPE_CPG2_1"/>
    <property type="match status" value="1"/>
</dbReference>
<dbReference type="PANTHER" id="PTHR43808">
    <property type="entry name" value="ACETYLORNITHINE DEACETYLASE"/>
    <property type="match status" value="1"/>
</dbReference>
<dbReference type="InterPro" id="IPR036264">
    <property type="entry name" value="Bact_exopeptidase_dim_dom"/>
</dbReference>
<accession>A0A7C3GE22</accession>
<evidence type="ECO:0000256" key="1">
    <source>
        <dbReference type="ARBA" id="ARBA00001947"/>
    </source>
</evidence>
<evidence type="ECO:0000313" key="6">
    <source>
        <dbReference type="EMBL" id="HFB55495.1"/>
    </source>
</evidence>
<evidence type="ECO:0000259" key="5">
    <source>
        <dbReference type="Pfam" id="PF07687"/>
    </source>
</evidence>